<dbReference type="AlphaFoldDB" id="A0AAN9HP34"/>
<gene>
    <name evidence="2" type="ORF">RIF29_38789</name>
</gene>
<dbReference type="Proteomes" id="UP001372338">
    <property type="component" value="Unassembled WGS sequence"/>
</dbReference>
<keyword evidence="1" id="KW-0472">Membrane</keyword>
<feature type="transmembrane region" description="Helical" evidence="1">
    <location>
        <begin position="50"/>
        <end position="66"/>
    </location>
</feature>
<keyword evidence="3" id="KW-1185">Reference proteome</keyword>
<protein>
    <submittedName>
        <fullName evidence="2">Uncharacterized protein</fullName>
    </submittedName>
</protein>
<keyword evidence="1" id="KW-1133">Transmembrane helix</keyword>
<comment type="caution">
    <text evidence="2">The sequence shown here is derived from an EMBL/GenBank/DDBJ whole genome shotgun (WGS) entry which is preliminary data.</text>
</comment>
<reference evidence="2 3" key="1">
    <citation type="submission" date="2024-01" db="EMBL/GenBank/DDBJ databases">
        <title>The genomes of 5 underutilized Papilionoideae crops provide insights into root nodulation and disease resistanc.</title>
        <authorList>
            <person name="Yuan L."/>
        </authorList>
    </citation>
    <scope>NUCLEOTIDE SEQUENCE [LARGE SCALE GENOMIC DNA]</scope>
    <source>
        <strain evidence="2">ZHUSHIDOU_FW_LH</strain>
        <tissue evidence="2">Leaf</tissue>
    </source>
</reference>
<evidence type="ECO:0000256" key="1">
    <source>
        <dbReference type="SAM" id="Phobius"/>
    </source>
</evidence>
<evidence type="ECO:0000313" key="2">
    <source>
        <dbReference type="EMBL" id="KAK7243974.1"/>
    </source>
</evidence>
<proteinExistence type="predicted"/>
<feature type="transmembrane region" description="Helical" evidence="1">
    <location>
        <begin position="17"/>
        <end position="38"/>
    </location>
</feature>
<organism evidence="2 3">
    <name type="scientific">Crotalaria pallida</name>
    <name type="common">Smooth rattlebox</name>
    <name type="synonym">Crotalaria striata</name>
    <dbReference type="NCBI Taxonomy" id="3830"/>
    <lineage>
        <taxon>Eukaryota</taxon>
        <taxon>Viridiplantae</taxon>
        <taxon>Streptophyta</taxon>
        <taxon>Embryophyta</taxon>
        <taxon>Tracheophyta</taxon>
        <taxon>Spermatophyta</taxon>
        <taxon>Magnoliopsida</taxon>
        <taxon>eudicotyledons</taxon>
        <taxon>Gunneridae</taxon>
        <taxon>Pentapetalae</taxon>
        <taxon>rosids</taxon>
        <taxon>fabids</taxon>
        <taxon>Fabales</taxon>
        <taxon>Fabaceae</taxon>
        <taxon>Papilionoideae</taxon>
        <taxon>50 kb inversion clade</taxon>
        <taxon>genistoids sensu lato</taxon>
        <taxon>core genistoids</taxon>
        <taxon>Crotalarieae</taxon>
        <taxon>Crotalaria</taxon>
    </lineage>
</organism>
<name>A0AAN9HP34_CROPI</name>
<keyword evidence="1" id="KW-0812">Transmembrane</keyword>
<dbReference type="EMBL" id="JAYWIO010000008">
    <property type="protein sequence ID" value="KAK7243974.1"/>
    <property type="molecule type" value="Genomic_DNA"/>
</dbReference>
<accession>A0AAN9HP34</accession>
<evidence type="ECO:0000313" key="3">
    <source>
        <dbReference type="Proteomes" id="UP001372338"/>
    </source>
</evidence>
<sequence>MCLSIPEFSIQCFEGSIYFFAPHFSTVCFASFTCFVCSHSLAQPFFPNKFFYVFLIFYLLDHHPLWQTESYP</sequence>